<gene>
    <name evidence="2" type="ORF">OSIN01602_LOCUS15386</name>
</gene>
<proteinExistence type="predicted"/>
<evidence type="ECO:0000313" key="2">
    <source>
        <dbReference type="EMBL" id="CAD9350234.1"/>
    </source>
</evidence>
<name>A0A7S1ZVB6_TRICV</name>
<reference evidence="2" key="1">
    <citation type="submission" date="2021-01" db="EMBL/GenBank/DDBJ databases">
        <authorList>
            <person name="Corre E."/>
            <person name="Pelletier E."/>
            <person name="Niang G."/>
            <person name="Scheremetjew M."/>
            <person name="Finn R."/>
            <person name="Kale V."/>
            <person name="Holt S."/>
            <person name="Cochrane G."/>
            <person name="Meng A."/>
            <person name="Brown T."/>
            <person name="Cohen L."/>
        </authorList>
    </citation>
    <scope>NUCLEOTIDE SEQUENCE</scope>
    <source>
        <strain evidence="2">Grunow 1884</strain>
    </source>
</reference>
<protein>
    <submittedName>
        <fullName evidence="2">Uncharacterized protein</fullName>
    </submittedName>
</protein>
<organism evidence="2">
    <name type="scientific">Trieres chinensis</name>
    <name type="common">Marine centric diatom</name>
    <name type="synonym">Odontella sinensis</name>
    <dbReference type="NCBI Taxonomy" id="1514140"/>
    <lineage>
        <taxon>Eukaryota</taxon>
        <taxon>Sar</taxon>
        <taxon>Stramenopiles</taxon>
        <taxon>Ochrophyta</taxon>
        <taxon>Bacillariophyta</taxon>
        <taxon>Mediophyceae</taxon>
        <taxon>Biddulphiophycidae</taxon>
        <taxon>Eupodiscales</taxon>
        <taxon>Parodontellaceae</taxon>
        <taxon>Trieres</taxon>
    </lineage>
</organism>
<dbReference type="AlphaFoldDB" id="A0A7S1ZVB6"/>
<feature type="compositionally biased region" description="Basic and acidic residues" evidence="1">
    <location>
        <begin position="63"/>
        <end position="80"/>
    </location>
</feature>
<accession>A0A7S1ZVB6</accession>
<feature type="region of interest" description="Disordered" evidence="1">
    <location>
        <begin position="1"/>
        <end position="82"/>
    </location>
</feature>
<dbReference type="EMBL" id="HBGO01026788">
    <property type="protein sequence ID" value="CAD9350234.1"/>
    <property type="molecule type" value="Transcribed_RNA"/>
</dbReference>
<evidence type="ECO:0000256" key="1">
    <source>
        <dbReference type="SAM" id="MobiDB-lite"/>
    </source>
</evidence>
<sequence>MDGARGCNRSCAEEVDMERGSNVDGRNHVCVEGADAGRGGTLPHQNPFAPMFTDKGSSVDSRNNSRTEGVDIESGSKKDSFGSPSKCFGFFGPEGCKRDSDFLMIL</sequence>
<feature type="compositionally biased region" description="Basic and acidic residues" evidence="1">
    <location>
        <begin position="17"/>
        <end position="29"/>
    </location>
</feature>